<dbReference type="OrthoDB" id="4298355at2759"/>
<feature type="region of interest" description="Disordered" evidence="1">
    <location>
        <begin position="1"/>
        <end position="26"/>
    </location>
</feature>
<evidence type="ECO:0000313" key="3">
    <source>
        <dbReference type="Proteomes" id="UP001147747"/>
    </source>
</evidence>
<dbReference type="GO" id="GO:0017000">
    <property type="term" value="P:antibiotic biosynthetic process"/>
    <property type="evidence" value="ECO:0007669"/>
    <property type="project" value="UniProtKB-ARBA"/>
</dbReference>
<dbReference type="RefSeq" id="XP_056487927.1">
    <property type="nucleotide sequence ID" value="XM_056632376.1"/>
</dbReference>
<comment type="caution">
    <text evidence="2">The sequence shown here is derived from an EMBL/GenBank/DDBJ whole genome shotgun (WGS) entry which is preliminary data.</text>
</comment>
<dbReference type="SUPFAM" id="SSF53474">
    <property type="entry name" value="alpha/beta-Hydrolases"/>
    <property type="match status" value="1"/>
</dbReference>
<dbReference type="InterPro" id="IPR029058">
    <property type="entry name" value="AB_hydrolase_fold"/>
</dbReference>
<dbReference type="Gene3D" id="3.40.50.1820">
    <property type="entry name" value="alpha/beta hydrolase"/>
    <property type="match status" value="1"/>
</dbReference>
<reference evidence="2" key="1">
    <citation type="submission" date="2022-12" db="EMBL/GenBank/DDBJ databases">
        <authorList>
            <person name="Petersen C."/>
        </authorList>
    </citation>
    <scope>NUCLEOTIDE SEQUENCE</scope>
    <source>
        <strain evidence="2">IBT 29677</strain>
    </source>
</reference>
<organism evidence="2 3">
    <name type="scientific">Penicillium cosmopolitanum</name>
    <dbReference type="NCBI Taxonomy" id="1131564"/>
    <lineage>
        <taxon>Eukaryota</taxon>
        <taxon>Fungi</taxon>
        <taxon>Dikarya</taxon>
        <taxon>Ascomycota</taxon>
        <taxon>Pezizomycotina</taxon>
        <taxon>Eurotiomycetes</taxon>
        <taxon>Eurotiomycetidae</taxon>
        <taxon>Eurotiales</taxon>
        <taxon>Aspergillaceae</taxon>
        <taxon>Penicillium</taxon>
    </lineage>
</organism>
<evidence type="ECO:0000256" key="1">
    <source>
        <dbReference type="SAM" id="MobiDB-lite"/>
    </source>
</evidence>
<name>A0A9W9VZK3_9EURO</name>
<gene>
    <name evidence="2" type="ORF">N7509_007739</name>
</gene>
<accession>A0A9W9VZK3</accession>
<dbReference type="GO" id="GO:0072330">
    <property type="term" value="P:monocarboxylic acid biosynthetic process"/>
    <property type="evidence" value="ECO:0007669"/>
    <property type="project" value="UniProtKB-ARBA"/>
</dbReference>
<keyword evidence="3" id="KW-1185">Reference proteome</keyword>
<evidence type="ECO:0000313" key="2">
    <source>
        <dbReference type="EMBL" id="KAJ5392249.1"/>
    </source>
</evidence>
<dbReference type="Proteomes" id="UP001147747">
    <property type="component" value="Unassembled WGS sequence"/>
</dbReference>
<proteinExistence type="predicted"/>
<reference evidence="2" key="2">
    <citation type="journal article" date="2023" name="IMA Fungus">
        <title>Comparative genomic study of the Penicillium genus elucidates a diverse pangenome and 15 lateral gene transfer events.</title>
        <authorList>
            <person name="Petersen C."/>
            <person name="Sorensen T."/>
            <person name="Nielsen M.R."/>
            <person name="Sondergaard T.E."/>
            <person name="Sorensen J.L."/>
            <person name="Fitzpatrick D.A."/>
            <person name="Frisvad J.C."/>
            <person name="Nielsen K.L."/>
        </authorList>
    </citation>
    <scope>NUCLEOTIDE SEQUENCE</scope>
    <source>
        <strain evidence="2">IBT 29677</strain>
    </source>
</reference>
<dbReference type="EMBL" id="JAPZBU010000008">
    <property type="protein sequence ID" value="KAJ5392249.1"/>
    <property type="molecule type" value="Genomic_DNA"/>
</dbReference>
<dbReference type="GeneID" id="81371356"/>
<dbReference type="AlphaFoldDB" id="A0A9W9VZK3"/>
<protein>
    <submittedName>
        <fullName evidence="2">Uncharacterized protein</fullName>
    </submittedName>
</protein>
<sequence length="327" mass="35714">MIEPPSNQETTPVETIRESNTPESTPDWLTQRLAKTLDNQLFVGNAGALKYDYLGRNGDELPGNHYTITSAVGSKVGIHEYPTQAVSSDPDSTSDSDLVLLFFHGNLRPTRYLSKEIFQPLLENGIPVIGRDFVGYDASSFVPNVDGAMEIAAIANDEAVINWTLEKYPKARIVICGRSMGALGLAGHLARPRVVGAIGIVPVTSLDSLVDGLVAWIPWPLSDLVCRLGYPDAIAHEAFPSGFRSKVEPGIVTSGFASRFTDDICGKLVFLFPAEVDKFVSKARVEVFQREMEEKGCRVSVSWLKGGHHVLPTSDQLIRALGEFKLK</sequence>